<dbReference type="Pfam" id="PF18363">
    <property type="entry name" value="PI_PP_I"/>
    <property type="match status" value="1"/>
</dbReference>
<evidence type="ECO:0000313" key="3">
    <source>
        <dbReference type="EMBL" id="WED42718.1"/>
    </source>
</evidence>
<sequence>MPKTILRLTEEIRFPNELGLVETKFAKLPLEIETNLKNILGEFEVEYYPRVPDLKRSYQRRMASLHKSVLFILETFPELKEKMDWGKYLKWCQAYYTLPSNEPIETYQEILTKYTGLLVNALVDHYPYEDDSGDKVKSATELLNKAEQYVIMKEGRADLATLIPMKINESAEYVLRFEKQLPPYSAETFQEFSVIKKAPLTTTPDWFYGLSPFLQSYLCCVPGDFKDKSDLQALSDIKYALNQFSIAWMTIQSQRGAKLQNDLNDIANNKLPPWFSTLPIDGQQMIKLFSESKISAEKITEYLSQFEKQIQIWAKTAAKKGSKKDFNAQKLNSLRALPYWYLVLEDFEQRFLKGALDSTEHLEEAISFVPSRLRRLPLAANFCESNFFTLKKDGAVAKKYSSRIRASHLASRDVKKLPPQVRKLHAKRNLSLIASHAAQQIFLFIQTLISPVRLLGSFIPDYYLDQERLNTVADFQKQNKLPILSTNHPLNMAKYPYYTPSDSPASLALLKVAEIILLVREVPELNASWDLQKIETVIAKIFSEVEATKQGLSTVSTAPELDGIEESAIGKLRELFNTNYELFKSLDGWQQIFTQHLFLKESSARCGQEELGAYLKNLQDLEDLAKEYSNTLNSSYGSATVFDYYGRELFLSSQENLLVMLAQGKSAGSCVSGKDRKEVETNHTYGMWLYRDKTGHWPSMKHSGSKREEFVDIVAELEVSKHGRELAGQNAPGSDGTKTPENYWPTDIAEAIRKKECERALLHSDILATNNEVGRIGDLSQLVRPGFTGCINAAQRLSDEQLKETLGLLAILCGEQKFLNSKTWKLPMFSSDTPKGMEEIKKIMHSPGTDENSNIEKMARVYFEIQNRPKEKWTRAPEIQQIYDTVMKLFSEDPKVQAAKTIACLRDIKNTAFSSNNLTPQSPVVY</sequence>
<evidence type="ECO:0008006" key="5">
    <source>
        <dbReference type="Google" id="ProtNLM"/>
    </source>
</evidence>
<evidence type="ECO:0000313" key="4">
    <source>
        <dbReference type="Proteomes" id="UP001222087"/>
    </source>
</evidence>
<dbReference type="EMBL" id="CP119078">
    <property type="protein sequence ID" value="WED42718.1"/>
    <property type="molecule type" value="Genomic_DNA"/>
</dbReference>
<reference evidence="3 4" key="1">
    <citation type="submission" date="2023-02" db="EMBL/GenBank/DDBJ databases">
        <title>Genome Sequence of L. cardiaca H63T.</title>
        <authorList>
            <person name="Lopez A.E."/>
            <person name="Cianciotto N.P."/>
        </authorList>
    </citation>
    <scope>NUCLEOTIDE SEQUENCE [LARGE SCALE GENOMIC DNA]</scope>
    <source>
        <strain evidence="3 4">H63</strain>
    </source>
</reference>
<gene>
    <name evidence="3" type="ORF">PXX05_12555</name>
</gene>
<dbReference type="InterPro" id="IPR041034">
    <property type="entry name" value="PI_PP_C"/>
</dbReference>
<keyword evidence="4" id="KW-1185">Reference proteome</keyword>
<organism evidence="3 4">
    <name type="scientific">Legionella cardiaca</name>
    <dbReference type="NCBI Taxonomy" id="1071983"/>
    <lineage>
        <taxon>Bacteria</taxon>
        <taxon>Pseudomonadati</taxon>
        <taxon>Pseudomonadota</taxon>
        <taxon>Gammaproteobacteria</taxon>
        <taxon>Legionellales</taxon>
        <taxon>Legionellaceae</taxon>
        <taxon>Legionella</taxon>
    </lineage>
</organism>
<accession>A0ABY8AQB7</accession>
<proteinExistence type="predicted"/>
<dbReference type="Pfam" id="PF18365">
    <property type="entry name" value="PI_PP_C"/>
    <property type="match status" value="1"/>
</dbReference>
<protein>
    <recommendedName>
        <fullName evidence="5">Oxidoreductase</fullName>
    </recommendedName>
</protein>
<dbReference type="NCBIfam" id="NF045531">
    <property type="entry name" value="SidP"/>
    <property type="match status" value="1"/>
</dbReference>
<dbReference type="Gene3D" id="1.20.120.1720">
    <property type="match status" value="1"/>
</dbReference>
<dbReference type="Proteomes" id="UP001222087">
    <property type="component" value="Chromosome"/>
</dbReference>
<feature type="domain" description="Phosphoinositide phosphatase insertion" evidence="1">
    <location>
        <begin position="203"/>
        <end position="301"/>
    </location>
</feature>
<dbReference type="RefSeq" id="WP_275088534.1">
    <property type="nucleotide sequence ID" value="NZ_CP119078.1"/>
</dbReference>
<name>A0ABY8AQB7_9GAMM</name>
<evidence type="ECO:0000259" key="2">
    <source>
        <dbReference type="Pfam" id="PF18365"/>
    </source>
</evidence>
<evidence type="ECO:0000259" key="1">
    <source>
        <dbReference type="Pfam" id="PF18363"/>
    </source>
</evidence>
<dbReference type="Gene3D" id="1.10.520.60">
    <property type="match status" value="1"/>
</dbReference>
<dbReference type="InterPro" id="IPR040769">
    <property type="entry name" value="PI_PP_I"/>
</dbReference>
<feature type="domain" description="Phosphoinositide phosphatase C-terminal" evidence="2">
    <location>
        <begin position="796"/>
        <end position="916"/>
    </location>
</feature>